<dbReference type="GO" id="GO:1990841">
    <property type="term" value="F:promoter-specific chromatin binding"/>
    <property type="evidence" value="ECO:0007669"/>
    <property type="project" value="TreeGrafter"/>
</dbReference>
<feature type="compositionally biased region" description="Acidic residues" evidence="1">
    <location>
        <begin position="347"/>
        <end position="361"/>
    </location>
</feature>
<protein>
    <recommendedName>
        <fullName evidence="2">RAWUL domain-containing protein</fullName>
    </recommendedName>
</protein>
<evidence type="ECO:0000259" key="2">
    <source>
        <dbReference type="Pfam" id="PF16207"/>
    </source>
</evidence>
<feature type="non-terminal residue" evidence="3">
    <location>
        <position position="1"/>
    </location>
</feature>
<dbReference type="Pfam" id="PF16207">
    <property type="entry name" value="RAWUL"/>
    <property type="match status" value="1"/>
</dbReference>
<dbReference type="PANTHER" id="PTHR10825:SF29">
    <property type="entry name" value="POLYCOMB GROUP RING FINGER PROTEIN 1"/>
    <property type="match status" value="1"/>
</dbReference>
<feature type="region of interest" description="Disordered" evidence="1">
    <location>
        <begin position="342"/>
        <end position="382"/>
    </location>
</feature>
<dbReference type="AlphaFoldDB" id="A0A1B6KHC1"/>
<feature type="compositionally biased region" description="Acidic residues" evidence="1">
    <location>
        <begin position="294"/>
        <end position="305"/>
    </location>
</feature>
<sequence length="382" mass="43353">ELERRRQFYTNQESPDLRRDITRLAQYESFSPEDSFSLSIEYYNSSRTIGEEKTPTDHPEEIHTGKTAKRYLQCPGALTIRMLKKFLRQKYGVKCDNRVDIYYLNNLVPDSFSLIDVAYTYNWDRKEPLTFGYQILERHTVKVTKSNRVVVGESSPSSSLETAVSSVAPGEAGETQGQHTEQARDLGLIKRKLKENTSSDVLEDGPAPVKKPLNEKSEVEKRRCNGRLEEPLCNNTRDSQEENPASNKIQKSVMTSIRNEPVEEESSELNNRDEKGAESQATSPGRTNSTVDLAGDDDEVMEVEEVSQTADSIEDETLLAEANQDIEEIIVDVEGESSQDFILQEEQPMDISEDLEEDDDEDRLRICDPEEVAEERNGDNNP</sequence>
<dbReference type="GO" id="GO:0035102">
    <property type="term" value="C:PRC1 complex"/>
    <property type="evidence" value="ECO:0007669"/>
    <property type="project" value="TreeGrafter"/>
</dbReference>
<feature type="compositionally biased region" description="Polar residues" evidence="1">
    <location>
        <begin position="279"/>
        <end position="291"/>
    </location>
</feature>
<reference evidence="3" key="1">
    <citation type="submission" date="2015-11" db="EMBL/GenBank/DDBJ databases">
        <title>De novo transcriptome assembly of four potential Pierce s Disease insect vectors from Arizona vineyards.</title>
        <authorList>
            <person name="Tassone E.E."/>
        </authorList>
    </citation>
    <scope>NUCLEOTIDE SEQUENCE</scope>
</reference>
<feature type="region of interest" description="Disordered" evidence="1">
    <location>
        <begin position="197"/>
        <end position="316"/>
    </location>
</feature>
<feature type="domain" description="RAWUL" evidence="2">
    <location>
        <begin position="70"/>
        <end position="134"/>
    </location>
</feature>
<name>A0A1B6KHC1_9HEMI</name>
<organism evidence="3">
    <name type="scientific">Graphocephala atropunctata</name>
    <dbReference type="NCBI Taxonomy" id="36148"/>
    <lineage>
        <taxon>Eukaryota</taxon>
        <taxon>Metazoa</taxon>
        <taxon>Ecdysozoa</taxon>
        <taxon>Arthropoda</taxon>
        <taxon>Hexapoda</taxon>
        <taxon>Insecta</taxon>
        <taxon>Pterygota</taxon>
        <taxon>Neoptera</taxon>
        <taxon>Paraneoptera</taxon>
        <taxon>Hemiptera</taxon>
        <taxon>Auchenorrhyncha</taxon>
        <taxon>Membracoidea</taxon>
        <taxon>Cicadellidae</taxon>
        <taxon>Cicadellinae</taxon>
        <taxon>Cicadellini</taxon>
        <taxon>Graphocephala</taxon>
    </lineage>
</organism>
<dbReference type="GO" id="GO:0000122">
    <property type="term" value="P:negative regulation of transcription by RNA polymerase II"/>
    <property type="evidence" value="ECO:0007669"/>
    <property type="project" value="TreeGrafter"/>
</dbReference>
<feature type="compositionally biased region" description="Basic and acidic residues" evidence="1">
    <location>
        <begin position="362"/>
        <end position="382"/>
    </location>
</feature>
<dbReference type="InterPro" id="IPR032443">
    <property type="entry name" value="RAWUL"/>
</dbReference>
<evidence type="ECO:0000256" key="1">
    <source>
        <dbReference type="SAM" id="MobiDB-lite"/>
    </source>
</evidence>
<evidence type="ECO:0000313" key="3">
    <source>
        <dbReference type="EMBL" id="JAT10819.1"/>
    </source>
</evidence>
<dbReference type="EMBL" id="GEBQ01029158">
    <property type="protein sequence ID" value="JAT10819.1"/>
    <property type="molecule type" value="Transcribed_RNA"/>
</dbReference>
<feature type="region of interest" description="Disordered" evidence="1">
    <location>
        <begin position="150"/>
        <end position="185"/>
    </location>
</feature>
<accession>A0A1B6KHC1</accession>
<feature type="compositionally biased region" description="Polar residues" evidence="1">
    <location>
        <begin position="154"/>
        <end position="165"/>
    </location>
</feature>
<dbReference type="Gene3D" id="3.10.20.90">
    <property type="entry name" value="Phosphatidylinositol 3-kinase Catalytic Subunit, Chain A, domain 1"/>
    <property type="match status" value="1"/>
</dbReference>
<feature type="compositionally biased region" description="Basic and acidic residues" evidence="1">
    <location>
        <begin position="212"/>
        <end position="230"/>
    </location>
</feature>
<feature type="compositionally biased region" description="Polar residues" evidence="1">
    <location>
        <begin position="233"/>
        <end position="258"/>
    </location>
</feature>
<dbReference type="PANTHER" id="PTHR10825">
    <property type="entry name" value="RING FINGER DOMAIN-CONTAINING, POLYCOMB GROUP COMPONENT"/>
    <property type="match status" value="1"/>
</dbReference>
<feature type="non-terminal residue" evidence="3">
    <location>
        <position position="382"/>
    </location>
</feature>
<gene>
    <name evidence="3" type="ORF">g.50640</name>
</gene>
<proteinExistence type="predicted"/>